<dbReference type="Proteomes" id="UP001596514">
    <property type="component" value="Unassembled WGS sequence"/>
</dbReference>
<evidence type="ECO:0000313" key="1">
    <source>
        <dbReference type="EMBL" id="MFC7603642.1"/>
    </source>
</evidence>
<dbReference type="EMBL" id="JBHTEE010000001">
    <property type="protein sequence ID" value="MFC7603642.1"/>
    <property type="molecule type" value="Genomic_DNA"/>
</dbReference>
<gene>
    <name evidence="1" type="ORF">ACFQVD_26360</name>
</gene>
<keyword evidence="2" id="KW-1185">Reference proteome</keyword>
<protein>
    <submittedName>
        <fullName evidence="1">Uncharacterized protein</fullName>
    </submittedName>
</protein>
<accession>A0ABW2T5A5</accession>
<dbReference type="RefSeq" id="WP_343982106.1">
    <property type="nucleotide sequence ID" value="NZ_BAAAGK010000233.1"/>
</dbReference>
<comment type="caution">
    <text evidence="1">The sequence shown here is derived from an EMBL/GenBank/DDBJ whole genome shotgun (WGS) entry which is preliminary data.</text>
</comment>
<name>A0ABW2T5A5_9ACTN</name>
<evidence type="ECO:0000313" key="2">
    <source>
        <dbReference type="Proteomes" id="UP001596514"/>
    </source>
</evidence>
<organism evidence="1 2">
    <name type="scientific">Streptosporangium amethystogenes subsp. fukuiense</name>
    <dbReference type="NCBI Taxonomy" id="698418"/>
    <lineage>
        <taxon>Bacteria</taxon>
        <taxon>Bacillati</taxon>
        <taxon>Actinomycetota</taxon>
        <taxon>Actinomycetes</taxon>
        <taxon>Streptosporangiales</taxon>
        <taxon>Streptosporangiaceae</taxon>
        <taxon>Streptosporangium</taxon>
    </lineage>
</organism>
<reference evidence="2" key="1">
    <citation type="journal article" date="2019" name="Int. J. Syst. Evol. Microbiol.">
        <title>The Global Catalogue of Microorganisms (GCM) 10K type strain sequencing project: providing services to taxonomists for standard genome sequencing and annotation.</title>
        <authorList>
            <consortium name="The Broad Institute Genomics Platform"/>
            <consortium name="The Broad Institute Genome Sequencing Center for Infectious Disease"/>
            <person name="Wu L."/>
            <person name="Ma J."/>
        </authorList>
    </citation>
    <scope>NUCLEOTIDE SEQUENCE [LARGE SCALE GENOMIC DNA]</scope>
    <source>
        <strain evidence="2">JCM 10083</strain>
    </source>
</reference>
<proteinExistence type="predicted"/>
<sequence length="72" mass="8774">MSRTDNTMPARIQREDRPEWTHWLSFGGSYAGIGKATRYEEKRARQRVRLTLARLEEPEPTRHRGNMKWMWW</sequence>